<evidence type="ECO:0000313" key="1">
    <source>
        <dbReference type="EMBL" id="AMB59184.1"/>
    </source>
</evidence>
<sequence length="446" mass="48552">MAVSPRRRQEIVDALRRGTVPQRGLDVMAVGLDRFGATIKAELQVVANSGAQFKAVRGEYGSGKTFFARWLSETAKTQEFATAEIQISETETPLHKLETVYRRIIESISTASARPSAFKEIIDNWFFNLQGDVVEAGVDASDRDAVAAATDDLIAKRLANVSKTAPAFAAALRGYRVAVERGEGAEAEGLLAWLGGQPHVASSLRRYAGVKGELDHFGALGFLQGLLTVLRDSGYSGLVVILDEVETLQRVRSDVREKSLNSLRQLLDEVDAGRFPGLYLLITGTPAFYDGQQGVQRLPPLAQRLETKFETNARYDNPRAPQLRLTGFTHESLHELGVRIRDLYADGAENGGRVALTIDNDFITDFAAKIAGQLGGKVGVAPRVFLRQLVDVMDKVDLHADFDPRREALGEVGALVGLTEEETAAIRRGDVRAGAPTNVDDIDLPL</sequence>
<dbReference type="RefSeq" id="WP_067228567.1">
    <property type="nucleotide sequence ID" value="NZ_CP014145.1"/>
</dbReference>
<dbReference type="AlphaFoldDB" id="A0A0X8E2D4"/>
<dbReference type="EMBL" id="CP014145">
    <property type="protein sequence ID" value="AMB59184.1"/>
    <property type="molecule type" value="Genomic_DNA"/>
</dbReference>
<gene>
    <name evidence="1" type="ORF">AWU67_10270</name>
</gene>
<proteinExistence type="predicted"/>
<keyword evidence="1" id="KW-0067">ATP-binding</keyword>
<dbReference type="KEGG" id="mvd:AWU67_10270"/>
<name>A0A0X8E2D4_9MICO</name>
<dbReference type="Proteomes" id="UP000058305">
    <property type="component" value="Chromosome"/>
</dbReference>
<reference evidence="2" key="2">
    <citation type="submission" date="2016-01" db="EMBL/GenBank/DDBJ databases">
        <title>First complete genome sequence of a species in the genus Microterricola, an extremophilic cold active enzyme producing strain ERGS5:02 isolated from Sikkim Himalaya.</title>
        <authorList>
            <person name="Kumar R."/>
            <person name="Singh D."/>
            <person name="Swarnkar M.K."/>
        </authorList>
    </citation>
    <scope>NUCLEOTIDE SEQUENCE [LARGE SCALE GENOMIC DNA]</scope>
    <source>
        <strain evidence="2">ERGS5:02</strain>
    </source>
</reference>
<dbReference type="NCBIfam" id="NF033438">
    <property type="entry name" value="BREX_BrxD"/>
    <property type="match status" value="1"/>
</dbReference>
<protein>
    <submittedName>
        <fullName evidence="1">ATP-binding protein</fullName>
    </submittedName>
</protein>
<keyword evidence="1" id="KW-0547">Nucleotide-binding</keyword>
<reference evidence="1 2" key="1">
    <citation type="journal article" date="2016" name="J. Biotechnol.">
        <title>First complete genome sequence of a species in the genus Microterricola, an extremophilic cold active enzyme producing bacterial strain ERGS5:02 isolated from Sikkim Himalaya.</title>
        <authorList>
            <person name="Himanshu"/>
            <person name="Swarnkar M.K."/>
            <person name="Singh D."/>
            <person name="Kumar R."/>
        </authorList>
    </citation>
    <scope>NUCLEOTIDE SEQUENCE [LARGE SCALE GENOMIC DNA]</scope>
    <source>
        <strain evidence="1 2">ERGS5:02</strain>
    </source>
</reference>
<dbReference type="InterPro" id="IPR027417">
    <property type="entry name" value="P-loop_NTPase"/>
</dbReference>
<dbReference type="SUPFAM" id="SSF52540">
    <property type="entry name" value="P-loop containing nucleoside triphosphate hydrolases"/>
    <property type="match status" value="1"/>
</dbReference>
<dbReference type="GO" id="GO:0005524">
    <property type="term" value="F:ATP binding"/>
    <property type="evidence" value="ECO:0007669"/>
    <property type="project" value="UniProtKB-KW"/>
</dbReference>
<evidence type="ECO:0000313" key="2">
    <source>
        <dbReference type="Proteomes" id="UP000058305"/>
    </source>
</evidence>
<dbReference type="OrthoDB" id="9772976at2"/>
<dbReference type="Pfam" id="PF10923">
    <property type="entry name" value="BrxC_BrxD"/>
    <property type="match status" value="1"/>
</dbReference>
<accession>A0A0X8E2D4</accession>
<dbReference type="InterPro" id="IPR021228">
    <property type="entry name" value="BrxD"/>
</dbReference>
<organism evidence="1 2">
    <name type="scientific">Microterricola viridarii</name>
    <dbReference type="NCBI Taxonomy" id="412690"/>
    <lineage>
        <taxon>Bacteria</taxon>
        <taxon>Bacillati</taxon>
        <taxon>Actinomycetota</taxon>
        <taxon>Actinomycetes</taxon>
        <taxon>Micrococcales</taxon>
        <taxon>Microbacteriaceae</taxon>
        <taxon>Microterricola</taxon>
    </lineage>
</organism>
<keyword evidence="2" id="KW-1185">Reference proteome</keyword>